<name>A0A9P7FU96_9AGAR</name>
<dbReference type="EMBL" id="JABCKI010005853">
    <property type="protein sequence ID" value="KAG5637174.1"/>
    <property type="molecule type" value="Genomic_DNA"/>
</dbReference>
<protein>
    <recommendedName>
        <fullName evidence="4">F-box domain-containing protein</fullName>
    </recommendedName>
</protein>
<dbReference type="SUPFAM" id="SSF52047">
    <property type="entry name" value="RNI-like"/>
    <property type="match status" value="1"/>
</dbReference>
<sequence>MSVSSCEPRRSILRRRQPPPVTPLPPDLCRRIPPEVFHIIIEKISRFDVHTLRACSLVCRTWHPVSRFHLIPTLALGPTNIKSFLRLLDSPYATISRGVHHISIHGDSEAISHRRIPLRESRLFPVTVDHQQAPAPPSPPPLDQLLHRLVTFSALTSLSFSWLQGGLPAPAAAALTHGLPALTALEFRTCTFPSFSGFAHTLSALRGLQRLALADVTYDDPALPATHVPPPPRLRTLELYLAPIAHLCTWLGAYAAADGTGLVQLETVRLCSAFWDDGDALAIAWMLRRLGPRIRHLALPWHIPEAVDLSHNTELRTLRITHLWFRPPPPPDADAEKTVVEEYFTVRGIEKTLLQLSAPHIQSIDFRVLLVCELRDGELGLDWERMRTILARACFGALQALTFGLPRDDRKVRAVLRKIWPGGAQGVQGLPVKEEKRLSRRSARRIMVDEVRG</sequence>
<feature type="region of interest" description="Disordered" evidence="1">
    <location>
        <begin position="1"/>
        <end position="20"/>
    </location>
</feature>
<accession>A0A9P7FU96</accession>
<evidence type="ECO:0008006" key="4">
    <source>
        <dbReference type="Google" id="ProtNLM"/>
    </source>
</evidence>
<evidence type="ECO:0000313" key="3">
    <source>
        <dbReference type="Proteomes" id="UP000717328"/>
    </source>
</evidence>
<dbReference type="Gene3D" id="3.80.10.10">
    <property type="entry name" value="Ribonuclease Inhibitor"/>
    <property type="match status" value="1"/>
</dbReference>
<gene>
    <name evidence="2" type="ORF">H0H81_005473</name>
</gene>
<dbReference type="AlphaFoldDB" id="A0A9P7FU96"/>
<evidence type="ECO:0000256" key="1">
    <source>
        <dbReference type="SAM" id="MobiDB-lite"/>
    </source>
</evidence>
<dbReference type="SUPFAM" id="SSF81383">
    <property type="entry name" value="F-box domain"/>
    <property type="match status" value="1"/>
</dbReference>
<organism evidence="2 3">
    <name type="scientific">Sphagnurus paluster</name>
    <dbReference type="NCBI Taxonomy" id="117069"/>
    <lineage>
        <taxon>Eukaryota</taxon>
        <taxon>Fungi</taxon>
        <taxon>Dikarya</taxon>
        <taxon>Basidiomycota</taxon>
        <taxon>Agaricomycotina</taxon>
        <taxon>Agaricomycetes</taxon>
        <taxon>Agaricomycetidae</taxon>
        <taxon>Agaricales</taxon>
        <taxon>Tricholomatineae</taxon>
        <taxon>Lyophyllaceae</taxon>
        <taxon>Sphagnurus</taxon>
    </lineage>
</organism>
<comment type="caution">
    <text evidence="2">The sequence shown here is derived from an EMBL/GenBank/DDBJ whole genome shotgun (WGS) entry which is preliminary data.</text>
</comment>
<proteinExistence type="predicted"/>
<reference evidence="2" key="1">
    <citation type="submission" date="2021-02" db="EMBL/GenBank/DDBJ databases">
        <authorList>
            <person name="Nieuwenhuis M."/>
            <person name="Van De Peppel L.J.J."/>
        </authorList>
    </citation>
    <scope>NUCLEOTIDE SEQUENCE</scope>
    <source>
        <strain evidence="2">D49</strain>
    </source>
</reference>
<dbReference type="InterPro" id="IPR032675">
    <property type="entry name" value="LRR_dom_sf"/>
</dbReference>
<reference evidence="2" key="2">
    <citation type="submission" date="2021-10" db="EMBL/GenBank/DDBJ databases">
        <title>Phylogenomics reveals ancestral predisposition of the termite-cultivated fungus Termitomyces towards a domesticated lifestyle.</title>
        <authorList>
            <person name="Auxier B."/>
            <person name="Grum-Grzhimaylo A."/>
            <person name="Cardenas M.E."/>
            <person name="Lodge J.D."/>
            <person name="Laessoe T."/>
            <person name="Pedersen O."/>
            <person name="Smith M.E."/>
            <person name="Kuyper T.W."/>
            <person name="Franco-Molano E.A."/>
            <person name="Baroni T.J."/>
            <person name="Aanen D.K."/>
        </authorList>
    </citation>
    <scope>NUCLEOTIDE SEQUENCE</scope>
    <source>
        <strain evidence="2">D49</strain>
    </source>
</reference>
<dbReference type="InterPro" id="IPR036047">
    <property type="entry name" value="F-box-like_dom_sf"/>
</dbReference>
<keyword evidence="3" id="KW-1185">Reference proteome</keyword>
<evidence type="ECO:0000313" key="2">
    <source>
        <dbReference type="EMBL" id="KAG5637174.1"/>
    </source>
</evidence>
<dbReference type="Proteomes" id="UP000717328">
    <property type="component" value="Unassembled WGS sequence"/>
</dbReference>
<dbReference type="OrthoDB" id="2789810at2759"/>